<keyword evidence="5" id="KW-0378">Hydrolase</keyword>
<dbReference type="PANTHER" id="PTHR46812">
    <property type="entry name" value="CARBOXYMETHYLENEBUTENOLIDASE HOMOLOG"/>
    <property type="match status" value="1"/>
</dbReference>
<feature type="domain" description="Dienelactone hydrolase" evidence="6">
    <location>
        <begin position="51"/>
        <end position="267"/>
    </location>
</feature>
<dbReference type="GO" id="GO:0016787">
    <property type="term" value="F:hydrolase activity"/>
    <property type="evidence" value="ECO:0007669"/>
    <property type="project" value="UniProtKB-KW"/>
</dbReference>
<name>A0A830B2B8_9LAMI</name>
<dbReference type="InterPro" id="IPR042946">
    <property type="entry name" value="CMBL"/>
</dbReference>
<dbReference type="OrthoDB" id="17560at2759"/>
<evidence type="ECO:0000256" key="2">
    <source>
        <dbReference type="ARBA" id="ARBA00008456"/>
    </source>
</evidence>
<dbReference type="PANTHER" id="PTHR46812:SF1">
    <property type="entry name" value="CARBOXYMETHYLENEBUTENOLIDASE HOMOLOG"/>
    <property type="match status" value="1"/>
</dbReference>
<dbReference type="InterPro" id="IPR002925">
    <property type="entry name" value="Dienelactn_hydro"/>
</dbReference>
<evidence type="ECO:0000313" key="8">
    <source>
        <dbReference type="Proteomes" id="UP000653305"/>
    </source>
</evidence>
<evidence type="ECO:0000259" key="6">
    <source>
        <dbReference type="Pfam" id="PF01738"/>
    </source>
</evidence>
<accession>A0A830B2B8</accession>
<evidence type="ECO:0000256" key="1">
    <source>
        <dbReference type="ARBA" id="ARBA00004514"/>
    </source>
</evidence>
<comment type="similarity">
    <text evidence="2">Belongs to the dienelactone hydrolase family.</text>
</comment>
<dbReference type="Pfam" id="PF01738">
    <property type="entry name" value="DLH"/>
    <property type="match status" value="1"/>
</dbReference>
<comment type="subcellular location">
    <subcellularLocation>
        <location evidence="1">Cytoplasm</location>
        <location evidence="1">Cytosol</location>
    </subcellularLocation>
</comment>
<keyword evidence="4" id="KW-0963">Cytoplasm</keyword>
<dbReference type="SUPFAM" id="SSF53474">
    <property type="entry name" value="alpha/beta-Hydrolases"/>
    <property type="match status" value="1"/>
</dbReference>
<evidence type="ECO:0000256" key="3">
    <source>
        <dbReference type="ARBA" id="ARBA00014180"/>
    </source>
</evidence>
<dbReference type="InterPro" id="IPR029058">
    <property type="entry name" value="AB_hydrolase_fold"/>
</dbReference>
<organism evidence="7 8">
    <name type="scientific">Phtheirospermum japonicum</name>
    <dbReference type="NCBI Taxonomy" id="374723"/>
    <lineage>
        <taxon>Eukaryota</taxon>
        <taxon>Viridiplantae</taxon>
        <taxon>Streptophyta</taxon>
        <taxon>Embryophyta</taxon>
        <taxon>Tracheophyta</taxon>
        <taxon>Spermatophyta</taxon>
        <taxon>Magnoliopsida</taxon>
        <taxon>eudicotyledons</taxon>
        <taxon>Gunneridae</taxon>
        <taxon>Pentapetalae</taxon>
        <taxon>asterids</taxon>
        <taxon>lamiids</taxon>
        <taxon>Lamiales</taxon>
        <taxon>Orobanchaceae</taxon>
        <taxon>Orobanchaceae incertae sedis</taxon>
        <taxon>Phtheirospermum</taxon>
    </lineage>
</organism>
<dbReference type="GO" id="GO:0005829">
    <property type="term" value="C:cytosol"/>
    <property type="evidence" value="ECO:0007669"/>
    <property type="project" value="UniProtKB-SubCell"/>
</dbReference>
<evidence type="ECO:0000256" key="5">
    <source>
        <dbReference type="ARBA" id="ARBA00022801"/>
    </source>
</evidence>
<dbReference type="Gene3D" id="3.40.50.1820">
    <property type="entry name" value="alpha/beta hydrolase"/>
    <property type="match status" value="1"/>
</dbReference>
<keyword evidence="8" id="KW-1185">Reference proteome</keyword>
<protein>
    <recommendedName>
        <fullName evidence="3">Carboxymethylenebutenolidase homolog</fullName>
    </recommendedName>
</protein>
<gene>
    <name evidence="7" type="ORF">PHJA_000270000</name>
</gene>
<sequence>MQSLAIHKKSNKLKVRCSQVKVEDNTISDDEACELVNGTELTIGDEADEGIRAYFFTAVKNNNATGILLLSDIFGFEDSSTRDFAYRLACNGYNVLVPDLFNGDPWTKDRPKASFEQWITKHKPESKAKTIFESAKWMINEFAALEISKKLGIIGFCYGGGRVIEILAQDKDAYFGSGVSFYGTRIDSSVVAHNNIKVPLLMITGDNDALCPVKNLEDIKRSSNNNELIKIGVFKERGHGFAHRPQTPEEDEDAEEAFMMMRNWLHHGLIAEKVELKSL</sequence>
<comment type="caution">
    <text evidence="7">The sequence shown here is derived from an EMBL/GenBank/DDBJ whole genome shotgun (WGS) entry which is preliminary data.</text>
</comment>
<dbReference type="EMBL" id="BMAC01000028">
    <property type="protein sequence ID" value="GFP81267.1"/>
    <property type="molecule type" value="Genomic_DNA"/>
</dbReference>
<dbReference type="Proteomes" id="UP000653305">
    <property type="component" value="Unassembled WGS sequence"/>
</dbReference>
<evidence type="ECO:0000256" key="4">
    <source>
        <dbReference type="ARBA" id="ARBA00022490"/>
    </source>
</evidence>
<dbReference type="AlphaFoldDB" id="A0A830B2B8"/>
<proteinExistence type="inferred from homology"/>
<reference evidence="7" key="1">
    <citation type="submission" date="2020-07" db="EMBL/GenBank/DDBJ databases">
        <title>Ethylene signaling mediates host invasion by parasitic plants.</title>
        <authorList>
            <person name="Yoshida S."/>
        </authorList>
    </citation>
    <scope>NUCLEOTIDE SEQUENCE</scope>
    <source>
        <strain evidence="7">Okayama</strain>
    </source>
</reference>
<dbReference type="GO" id="GO:0009507">
    <property type="term" value="C:chloroplast"/>
    <property type="evidence" value="ECO:0007669"/>
    <property type="project" value="TreeGrafter"/>
</dbReference>
<evidence type="ECO:0000313" key="7">
    <source>
        <dbReference type="EMBL" id="GFP81267.1"/>
    </source>
</evidence>